<evidence type="ECO:0000256" key="2">
    <source>
        <dbReference type="ARBA" id="ARBA00022670"/>
    </source>
</evidence>
<dbReference type="eggNOG" id="ENOG502QQH5">
    <property type="taxonomic scope" value="Eukaryota"/>
</dbReference>
<keyword evidence="6" id="KW-1185">Reference proteome</keyword>
<keyword evidence="3" id="KW-0378">Hydrolase</keyword>
<dbReference type="RefSeq" id="XP_002177229.1">
    <property type="nucleotide sequence ID" value="XM_002177193.1"/>
</dbReference>
<keyword evidence="2" id="KW-0645">Protease</keyword>
<dbReference type="KEGG" id="pti:PHATRDRAFT_31877"/>
<evidence type="ECO:0000313" key="6">
    <source>
        <dbReference type="Proteomes" id="UP000000759"/>
    </source>
</evidence>
<organism evidence="5 6">
    <name type="scientific">Phaeodactylum tricornutum (strain CCAP 1055/1)</name>
    <dbReference type="NCBI Taxonomy" id="556484"/>
    <lineage>
        <taxon>Eukaryota</taxon>
        <taxon>Sar</taxon>
        <taxon>Stramenopiles</taxon>
        <taxon>Ochrophyta</taxon>
        <taxon>Bacillariophyta</taxon>
        <taxon>Bacillariophyceae</taxon>
        <taxon>Bacillariophycidae</taxon>
        <taxon>Naviculales</taxon>
        <taxon>Phaeodactylaceae</taxon>
        <taxon>Phaeodactylum</taxon>
    </lineage>
</organism>
<dbReference type="GeneID" id="7196412"/>
<dbReference type="PANTHER" id="PTHR33209:SF1">
    <property type="entry name" value="PEPTIDASE S49 DOMAIN-CONTAINING PROTEIN"/>
    <property type="match status" value="1"/>
</dbReference>
<reference evidence="5 6" key="1">
    <citation type="journal article" date="2008" name="Nature">
        <title>The Phaeodactylum genome reveals the evolutionary history of diatom genomes.</title>
        <authorList>
            <person name="Bowler C."/>
            <person name="Allen A.E."/>
            <person name="Badger J.H."/>
            <person name="Grimwood J."/>
            <person name="Jabbari K."/>
            <person name="Kuo A."/>
            <person name="Maheswari U."/>
            <person name="Martens C."/>
            <person name="Maumus F."/>
            <person name="Otillar R.P."/>
            <person name="Rayko E."/>
            <person name="Salamov A."/>
            <person name="Vandepoele K."/>
            <person name="Beszteri B."/>
            <person name="Gruber A."/>
            <person name="Heijde M."/>
            <person name="Katinka M."/>
            <person name="Mock T."/>
            <person name="Valentin K."/>
            <person name="Verret F."/>
            <person name="Berges J.A."/>
            <person name="Brownlee C."/>
            <person name="Cadoret J.P."/>
            <person name="Chiovitti A."/>
            <person name="Choi C.J."/>
            <person name="Coesel S."/>
            <person name="De Martino A."/>
            <person name="Detter J.C."/>
            <person name="Durkin C."/>
            <person name="Falciatore A."/>
            <person name="Fournet J."/>
            <person name="Haruta M."/>
            <person name="Huysman M.J."/>
            <person name="Jenkins B.D."/>
            <person name="Jiroutova K."/>
            <person name="Jorgensen R.E."/>
            <person name="Joubert Y."/>
            <person name="Kaplan A."/>
            <person name="Kroger N."/>
            <person name="Kroth P.G."/>
            <person name="La Roche J."/>
            <person name="Lindquist E."/>
            <person name="Lommer M."/>
            <person name="Martin-Jezequel V."/>
            <person name="Lopez P.J."/>
            <person name="Lucas S."/>
            <person name="Mangogna M."/>
            <person name="McGinnis K."/>
            <person name="Medlin L.K."/>
            <person name="Montsant A."/>
            <person name="Oudot-Le Secq M.P."/>
            <person name="Napoli C."/>
            <person name="Obornik M."/>
            <person name="Parker M.S."/>
            <person name="Petit J.L."/>
            <person name="Porcel B.M."/>
            <person name="Poulsen N."/>
            <person name="Robison M."/>
            <person name="Rychlewski L."/>
            <person name="Rynearson T.A."/>
            <person name="Schmutz J."/>
            <person name="Shapiro H."/>
            <person name="Siaut M."/>
            <person name="Stanley M."/>
            <person name="Sussman M.R."/>
            <person name="Taylor A.R."/>
            <person name="Vardi A."/>
            <person name="von Dassow P."/>
            <person name="Vyverman W."/>
            <person name="Willis A."/>
            <person name="Wyrwicz L.S."/>
            <person name="Rokhsar D.S."/>
            <person name="Weissenbach J."/>
            <person name="Armbrust E.V."/>
            <person name="Green B.R."/>
            <person name="Van de Peer Y."/>
            <person name="Grigoriev I.V."/>
        </authorList>
    </citation>
    <scope>NUCLEOTIDE SEQUENCE [LARGE SCALE GENOMIC DNA]</scope>
    <source>
        <strain evidence="5 6">CCAP 1055/1</strain>
    </source>
</reference>
<proteinExistence type="inferred from homology"/>
<evidence type="ECO:0000256" key="4">
    <source>
        <dbReference type="ARBA" id="ARBA00022825"/>
    </source>
</evidence>
<dbReference type="InParanoid" id="B7FPK9"/>
<evidence type="ECO:0000313" key="5">
    <source>
        <dbReference type="EMBL" id="EEC51692.1"/>
    </source>
</evidence>
<dbReference type="Gene3D" id="3.90.226.10">
    <property type="entry name" value="2-enoyl-CoA Hydratase, Chain A, domain 1"/>
    <property type="match status" value="1"/>
</dbReference>
<dbReference type="GO" id="GO:0008236">
    <property type="term" value="F:serine-type peptidase activity"/>
    <property type="evidence" value="ECO:0007669"/>
    <property type="project" value="UniProtKB-KW"/>
</dbReference>
<dbReference type="OrthoDB" id="45421at2759"/>
<comment type="similarity">
    <text evidence="1">Belongs to the peptidase S49 family.</text>
</comment>
<protein>
    <submittedName>
        <fullName evidence="5">Uncharacterized protein</fullName>
    </submittedName>
</protein>
<gene>
    <name evidence="5" type="ORF">PHATRDRAFT_31877</name>
</gene>
<dbReference type="STRING" id="556484.B7FPK9"/>
<sequence length="407" mass="45842">MSKEQSGPGVIMSGIRRIGHGLKTSLAIVGFATASGLYMEYRKYYPMEEDNNKKKVLVIPFHHLQLIEKEKKSIRSQLSRFDVDTKDCPVQMEIKDLVDVLHHAASDPSIVALYGVFGHGSTLSQAGWADLEEVRNALRVIRESHRWHAEPNLQHKAQVIPGVENKPMYAYADTFASLGDPAYKEYYLALIFTHIHMQKTGELNLFGAMLQQFFLQGLLEQYGIALHINNNVCQDITRSHSKALLTSWLKQGCRDDVDLWKRIHQLGTFPAVTAYKAGLIDFLPWRNQKNTKSKVKPLDGTGNKESAIDDIKNKWALQETDFEQFKADTAVSLQAYAKQVAKKKQNEQDIFDQYGTQHPAIQSILAKIGMSSVDDGEPHPQKETIALLRVNKGIGNLTARKLVNSIC</sequence>
<dbReference type="HOGENOM" id="CLU_677004_0_0_1"/>
<dbReference type="PANTHER" id="PTHR33209">
    <property type="entry name" value="PROTEASE 4"/>
    <property type="match status" value="1"/>
</dbReference>
<dbReference type="EMBL" id="CM000605">
    <property type="protein sequence ID" value="EEC51692.1"/>
    <property type="molecule type" value="Genomic_DNA"/>
</dbReference>
<dbReference type="PaxDb" id="2850-Phatr31877"/>
<evidence type="ECO:0000256" key="1">
    <source>
        <dbReference type="ARBA" id="ARBA00008683"/>
    </source>
</evidence>
<name>B7FPK9_PHATC</name>
<dbReference type="AlphaFoldDB" id="B7FPK9"/>
<accession>B7FPK9</accession>
<dbReference type="GO" id="GO:0006508">
    <property type="term" value="P:proteolysis"/>
    <property type="evidence" value="ECO:0007669"/>
    <property type="project" value="UniProtKB-KW"/>
</dbReference>
<reference evidence="6" key="2">
    <citation type="submission" date="2008-08" db="EMBL/GenBank/DDBJ databases">
        <authorList>
            <consortium name="Diatom Consortium"/>
            <person name="Grigoriev I."/>
            <person name="Grimwood J."/>
            <person name="Kuo A."/>
            <person name="Otillar R.P."/>
            <person name="Salamov A."/>
            <person name="Detter J.C."/>
            <person name="Lindquist E."/>
            <person name="Shapiro H."/>
            <person name="Lucas S."/>
            <person name="Glavina del Rio T."/>
            <person name="Pitluck S."/>
            <person name="Rokhsar D."/>
            <person name="Bowler C."/>
        </authorList>
    </citation>
    <scope>GENOME REANNOTATION</scope>
    <source>
        <strain evidence="6">CCAP 1055/1</strain>
    </source>
</reference>
<evidence type="ECO:0000256" key="3">
    <source>
        <dbReference type="ARBA" id="ARBA00022801"/>
    </source>
</evidence>
<dbReference type="Proteomes" id="UP000000759">
    <property type="component" value="Chromosome 1"/>
</dbReference>
<keyword evidence="4" id="KW-0720">Serine protease</keyword>